<organism evidence="2 3">
    <name type="scientific">Aquimarina atlantica</name>
    <dbReference type="NCBI Taxonomy" id="1317122"/>
    <lineage>
        <taxon>Bacteria</taxon>
        <taxon>Pseudomonadati</taxon>
        <taxon>Bacteroidota</taxon>
        <taxon>Flavobacteriia</taxon>
        <taxon>Flavobacteriales</taxon>
        <taxon>Flavobacteriaceae</taxon>
        <taxon>Aquimarina</taxon>
    </lineage>
</organism>
<dbReference type="RefSeq" id="WP_034242569.1">
    <property type="nucleotide sequence ID" value="NZ_AQRA01000005.1"/>
</dbReference>
<dbReference type="OrthoDB" id="20930at2"/>
<dbReference type="EMBL" id="AQRA01000005">
    <property type="protein sequence ID" value="EZH73782.1"/>
    <property type="molecule type" value="Genomic_DNA"/>
</dbReference>
<dbReference type="InterPro" id="IPR041698">
    <property type="entry name" value="Methyltransf_25"/>
</dbReference>
<evidence type="ECO:0000313" key="3">
    <source>
        <dbReference type="Proteomes" id="UP000023541"/>
    </source>
</evidence>
<dbReference type="Gene3D" id="3.40.50.150">
    <property type="entry name" value="Vaccinia Virus protein VP39"/>
    <property type="match status" value="1"/>
</dbReference>
<dbReference type="SUPFAM" id="SSF53335">
    <property type="entry name" value="S-adenosyl-L-methionine-dependent methyltransferases"/>
    <property type="match status" value="1"/>
</dbReference>
<dbReference type="STRING" id="1317122.ATO12_17770"/>
<dbReference type="AlphaFoldDB" id="A0A023BUS0"/>
<name>A0A023BUS0_9FLAO</name>
<proteinExistence type="predicted"/>
<keyword evidence="3" id="KW-1185">Reference proteome</keyword>
<dbReference type="GO" id="GO:0008168">
    <property type="term" value="F:methyltransferase activity"/>
    <property type="evidence" value="ECO:0007669"/>
    <property type="project" value="UniProtKB-KW"/>
</dbReference>
<keyword evidence="2" id="KW-0489">Methyltransferase</keyword>
<dbReference type="GO" id="GO:0032259">
    <property type="term" value="P:methylation"/>
    <property type="evidence" value="ECO:0007669"/>
    <property type="project" value="UniProtKB-KW"/>
</dbReference>
<dbReference type="eggNOG" id="COG0500">
    <property type="taxonomic scope" value="Bacteria"/>
</dbReference>
<gene>
    <name evidence="2" type="ORF">ATO12_17770</name>
</gene>
<accession>A0A023BUS0</accession>
<sequence>MKDKEDRIKRIKKPWPTKDAMEQVYKMKLWGGNTSDFYSGTGSHQPEIVDPYVDVVTSFLTSFKSPLTVCDLGCGDFNVGKELVKHTKRYVAVDIVTDLISYNKENFKAENLEFHCLDIAVDDLPSGDCAIVRQVLQHLSNTEVQRVVNKLTDFKYVILTEHLPEGDFVPNADIISGQGIRLKKQSGLNILAPPFNTKVKEEKQLVSITLKNHKGVIVTTLYQFF</sequence>
<evidence type="ECO:0000259" key="1">
    <source>
        <dbReference type="Pfam" id="PF13649"/>
    </source>
</evidence>
<protein>
    <submittedName>
        <fullName evidence="2">SAM-dependent methyltransferase</fullName>
    </submittedName>
</protein>
<keyword evidence="2" id="KW-0808">Transferase</keyword>
<feature type="domain" description="Methyltransferase" evidence="1">
    <location>
        <begin position="69"/>
        <end position="151"/>
    </location>
</feature>
<dbReference type="InterPro" id="IPR029063">
    <property type="entry name" value="SAM-dependent_MTases_sf"/>
</dbReference>
<reference evidence="2 3" key="1">
    <citation type="submission" date="2014-04" db="EMBL/GenBank/DDBJ databases">
        <title>Aquimarina sp. 22II-S11-z7 Genome Sequencing.</title>
        <authorList>
            <person name="Lai Q."/>
        </authorList>
    </citation>
    <scope>NUCLEOTIDE SEQUENCE [LARGE SCALE GENOMIC DNA]</scope>
    <source>
        <strain evidence="2 3">22II-S11-z7</strain>
    </source>
</reference>
<dbReference type="Pfam" id="PF13649">
    <property type="entry name" value="Methyltransf_25"/>
    <property type="match status" value="1"/>
</dbReference>
<evidence type="ECO:0000313" key="2">
    <source>
        <dbReference type="EMBL" id="EZH73782.1"/>
    </source>
</evidence>
<dbReference type="CDD" id="cd02440">
    <property type="entry name" value="AdoMet_MTases"/>
    <property type="match status" value="1"/>
</dbReference>
<comment type="caution">
    <text evidence="2">The sequence shown here is derived from an EMBL/GenBank/DDBJ whole genome shotgun (WGS) entry which is preliminary data.</text>
</comment>
<dbReference type="Proteomes" id="UP000023541">
    <property type="component" value="Unassembled WGS sequence"/>
</dbReference>